<evidence type="ECO:0008006" key="3">
    <source>
        <dbReference type="Google" id="ProtNLM"/>
    </source>
</evidence>
<reference evidence="2" key="1">
    <citation type="submission" date="2013-12" db="EMBL/GenBank/DDBJ databases">
        <title>The Genome Sequence of Aphanomyces invadans NJM9701.</title>
        <authorList>
            <consortium name="The Broad Institute Genomics Platform"/>
            <person name="Russ C."/>
            <person name="Tyler B."/>
            <person name="van West P."/>
            <person name="Dieguez-Uribeondo J."/>
            <person name="Young S.K."/>
            <person name="Zeng Q."/>
            <person name="Gargeya S."/>
            <person name="Fitzgerald M."/>
            <person name="Abouelleil A."/>
            <person name="Alvarado L."/>
            <person name="Chapman S.B."/>
            <person name="Gainer-Dewar J."/>
            <person name="Goldberg J."/>
            <person name="Griggs A."/>
            <person name="Gujja S."/>
            <person name="Hansen M."/>
            <person name="Howarth C."/>
            <person name="Imamovic A."/>
            <person name="Ireland A."/>
            <person name="Larimer J."/>
            <person name="McCowan C."/>
            <person name="Murphy C."/>
            <person name="Pearson M."/>
            <person name="Poon T.W."/>
            <person name="Priest M."/>
            <person name="Roberts A."/>
            <person name="Saif S."/>
            <person name="Shea T."/>
            <person name="Sykes S."/>
            <person name="Wortman J."/>
            <person name="Nusbaum C."/>
            <person name="Birren B."/>
        </authorList>
    </citation>
    <scope>NUCLEOTIDE SEQUENCE [LARGE SCALE GENOMIC DNA]</scope>
    <source>
        <strain evidence="2">NJM9701</strain>
    </source>
</reference>
<dbReference type="CDD" id="cd00065">
    <property type="entry name" value="FYVE_like_SF"/>
    <property type="match status" value="1"/>
</dbReference>
<dbReference type="GeneID" id="20087242"/>
<dbReference type="OrthoDB" id="71074at2759"/>
<dbReference type="AlphaFoldDB" id="A0A024TR10"/>
<evidence type="ECO:0000256" key="1">
    <source>
        <dbReference type="SAM" id="MobiDB-lite"/>
    </source>
</evidence>
<dbReference type="SUPFAM" id="SSF55961">
    <property type="entry name" value="Bet v1-like"/>
    <property type="match status" value="1"/>
</dbReference>
<dbReference type="PANTHER" id="PTHR13510">
    <property type="entry name" value="FYVE-FINGER-CONTAINING RAB5 EFFECTOR PROTEIN RABENOSYN-5-RELATED"/>
    <property type="match status" value="1"/>
</dbReference>
<dbReference type="InterPro" id="IPR011011">
    <property type="entry name" value="Znf_FYVE_PHD"/>
</dbReference>
<protein>
    <recommendedName>
        <fullName evidence="3">FYVE-type domain-containing protein</fullName>
    </recommendedName>
</protein>
<gene>
    <name evidence="2" type="ORF">H310_10192</name>
</gene>
<name>A0A024TR10_9STRA</name>
<dbReference type="PANTHER" id="PTHR13510:SF44">
    <property type="entry name" value="RABENOSYN-5"/>
    <property type="match status" value="1"/>
</dbReference>
<dbReference type="SUPFAM" id="SSF57903">
    <property type="entry name" value="FYVE/PHD zinc finger"/>
    <property type="match status" value="1"/>
</dbReference>
<organism evidence="2">
    <name type="scientific">Aphanomyces invadans</name>
    <dbReference type="NCBI Taxonomy" id="157072"/>
    <lineage>
        <taxon>Eukaryota</taxon>
        <taxon>Sar</taxon>
        <taxon>Stramenopiles</taxon>
        <taxon>Oomycota</taxon>
        <taxon>Saprolegniomycetes</taxon>
        <taxon>Saprolegniales</taxon>
        <taxon>Verrucalvaceae</taxon>
        <taxon>Aphanomyces</taxon>
    </lineage>
</organism>
<dbReference type="InterPro" id="IPR013083">
    <property type="entry name" value="Znf_RING/FYVE/PHD"/>
</dbReference>
<dbReference type="Gene3D" id="3.30.530.20">
    <property type="match status" value="1"/>
</dbReference>
<dbReference type="EMBL" id="KI913976">
    <property type="protein sequence ID" value="ETV96438.1"/>
    <property type="molecule type" value="Genomic_DNA"/>
</dbReference>
<dbReference type="InterPro" id="IPR052727">
    <property type="entry name" value="Rab4/Rab5_effector"/>
</dbReference>
<dbReference type="RefSeq" id="XP_008874701.1">
    <property type="nucleotide sequence ID" value="XM_008876479.1"/>
</dbReference>
<dbReference type="Gene3D" id="3.30.40.10">
    <property type="entry name" value="Zinc/RING finger domain, C3HC4 (zinc finger)"/>
    <property type="match status" value="1"/>
</dbReference>
<evidence type="ECO:0000313" key="2">
    <source>
        <dbReference type="EMBL" id="ETV96438.1"/>
    </source>
</evidence>
<feature type="region of interest" description="Disordered" evidence="1">
    <location>
        <begin position="368"/>
        <end position="392"/>
    </location>
</feature>
<dbReference type="VEuPathDB" id="FungiDB:H310_10192"/>
<proteinExistence type="predicted"/>
<dbReference type="InterPro" id="IPR023393">
    <property type="entry name" value="START-like_dom_sf"/>
</dbReference>
<accession>A0A024TR10</accession>
<sequence>MSVVHASHLFATPPLTETTVEELKALALSTATQVIYRSLQAGRNNASWSLTSSDNAIRIFKGQEPLGAHRGCRVLHCGQQQLRASLRDVVELLRTDTPAHAAAYTQRFGKDILGTTTLYMLEAPMRDTPNRWMTVKWFAYQSPLKKVVMNRDAVVLECHREFTIQGRRGWVRAVRSIQLPGCPNLEASCGLVRMQNYGSGHVFLESLDKPGYLDMSYVTEVDVGVGRSEWAVDAFRSRNYLVEKAIVRRCQFMLEIERYLKGETTISSQDIRVHDALTTKCRKALRWRCCLCDKRFGPLSKKKSCTQCHRTMCRQCDREWRVKSQSSESTCTTCALGREQQLRCNATSSTTMSPAPDRWRSETVLNSTHDSVGSHSTLEDDDTDSLKDHDVTANNIPPQRCYQPSVVYKGNCYGGQGFILLRSSASTPVVFDQLC</sequence>